<reference evidence="3" key="1">
    <citation type="submission" date="2018-12" db="EMBL/GenBank/DDBJ databases">
        <title>Complete genome sequence of Paenibacillus sp. MBLB1234.</title>
        <authorList>
            <person name="Nam Y.-D."/>
            <person name="Kang J."/>
            <person name="Chung W.-H."/>
            <person name="Park Y.S."/>
        </authorList>
    </citation>
    <scope>NUCLEOTIDE SEQUENCE [LARGE SCALE GENOMIC DNA]</scope>
    <source>
        <strain evidence="3">MBLB1234</strain>
    </source>
</reference>
<sequence>MKTNKKWVGILALVIAVVGLTGCANPVTSLTGSLEKSVIGEGSGAGELVSKEQKTFEATAFDSVHISAQAMAIVVTRSSGNNAEVELLADKAISSQFTFDASVKAKVLNVKVEENGKKFNLSDDQRGERKLLISLPDKLYEQVTIKNNFGRIEAADLNANGVKIDLDAGEIRMSRVLGTMNLEAKSGAIFVDGIRLEKDLTAKTDVGEIAIHLRESPRNAEISLKSEIGNVRADLDDIQFDANASNKKTGAIGSKGPRLNASTNVGSIEVDAN</sequence>
<dbReference type="AlphaFoldDB" id="A0A3Q9I981"/>
<evidence type="ECO:0000313" key="2">
    <source>
        <dbReference type="EMBL" id="AZS15568.1"/>
    </source>
</evidence>
<dbReference type="Pfam" id="PF13349">
    <property type="entry name" value="DUF4097"/>
    <property type="match status" value="1"/>
</dbReference>
<feature type="domain" description="DUF4097" evidence="1">
    <location>
        <begin position="141"/>
        <end position="270"/>
    </location>
</feature>
<evidence type="ECO:0000259" key="1">
    <source>
        <dbReference type="Pfam" id="PF13349"/>
    </source>
</evidence>
<keyword evidence="3" id="KW-1185">Reference proteome</keyword>
<dbReference type="OrthoDB" id="2603144at2"/>
<dbReference type="KEGG" id="plut:EI981_14675"/>
<dbReference type="Proteomes" id="UP000270678">
    <property type="component" value="Chromosome"/>
</dbReference>
<organism evidence="2 3">
    <name type="scientific">Paenibacillus lutimineralis</name>
    <dbReference type="NCBI Taxonomy" id="2707005"/>
    <lineage>
        <taxon>Bacteria</taxon>
        <taxon>Bacillati</taxon>
        <taxon>Bacillota</taxon>
        <taxon>Bacilli</taxon>
        <taxon>Bacillales</taxon>
        <taxon>Paenibacillaceae</taxon>
        <taxon>Paenibacillus</taxon>
    </lineage>
</organism>
<dbReference type="EMBL" id="CP034346">
    <property type="protein sequence ID" value="AZS15568.1"/>
    <property type="molecule type" value="Genomic_DNA"/>
</dbReference>
<dbReference type="RefSeq" id="WP_126999330.1">
    <property type="nucleotide sequence ID" value="NZ_CP034346.1"/>
</dbReference>
<name>A0A3Q9I981_9BACL</name>
<evidence type="ECO:0000313" key="3">
    <source>
        <dbReference type="Proteomes" id="UP000270678"/>
    </source>
</evidence>
<proteinExistence type="predicted"/>
<gene>
    <name evidence="2" type="ORF">EI981_14675</name>
</gene>
<dbReference type="InterPro" id="IPR025164">
    <property type="entry name" value="Toastrack_DUF4097"/>
</dbReference>
<accession>A0A3Q9I981</accession>
<protein>
    <recommendedName>
        <fullName evidence="1">DUF4097 domain-containing protein</fullName>
    </recommendedName>
</protein>
<dbReference type="PROSITE" id="PS51257">
    <property type="entry name" value="PROKAR_LIPOPROTEIN"/>
    <property type="match status" value="1"/>
</dbReference>